<feature type="region of interest" description="Disordered" evidence="4">
    <location>
        <begin position="331"/>
        <end position="404"/>
    </location>
</feature>
<dbReference type="AlphaFoldDB" id="A0ABD0KZX0"/>
<comment type="subcellular location">
    <subcellularLocation>
        <location evidence="3">Nucleus</location>
    </subcellularLocation>
</comment>
<feature type="domain" description="Fork-head" evidence="5">
    <location>
        <begin position="39"/>
        <end position="131"/>
    </location>
</feature>
<dbReference type="PANTHER" id="PTHR11829:SF142">
    <property type="entry name" value="FORK-HEAD DOMAIN-CONTAINING PROTEIN"/>
    <property type="match status" value="1"/>
</dbReference>
<dbReference type="Proteomes" id="UP001519460">
    <property type="component" value="Unassembled WGS sequence"/>
</dbReference>
<evidence type="ECO:0000256" key="4">
    <source>
        <dbReference type="SAM" id="MobiDB-lite"/>
    </source>
</evidence>
<evidence type="ECO:0000313" key="6">
    <source>
        <dbReference type="EMBL" id="KAK7492598.1"/>
    </source>
</evidence>
<organism evidence="6 7">
    <name type="scientific">Batillaria attramentaria</name>
    <dbReference type="NCBI Taxonomy" id="370345"/>
    <lineage>
        <taxon>Eukaryota</taxon>
        <taxon>Metazoa</taxon>
        <taxon>Spiralia</taxon>
        <taxon>Lophotrochozoa</taxon>
        <taxon>Mollusca</taxon>
        <taxon>Gastropoda</taxon>
        <taxon>Caenogastropoda</taxon>
        <taxon>Sorbeoconcha</taxon>
        <taxon>Cerithioidea</taxon>
        <taxon>Batillariidae</taxon>
        <taxon>Batillaria</taxon>
    </lineage>
</organism>
<dbReference type="SUPFAM" id="SSF46785">
    <property type="entry name" value="Winged helix' DNA-binding domain"/>
    <property type="match status" value="1"/>
</dbReference>
<evidence type="ECO:0000256" key="2">
    <source>
        <dbReference type="ARBA" id="ARBA00023242"/>
    </source>
</evidence>
<dbReference type="InterPro" id="IPR050211">
    <property type="entry name" value="FOX_domain-containing"/>
</dbReference>
<dbReference type="Gene3D" id="1.10.10.10">
    <property type="entry name" value="Winged helix-like DNA-binding domain superfamily/Winged helix DNA-binding domain"/>
    <property type="match status" value="1"/>
</dbReference>
<protein>
    <recommendedName>
        <fullName evidence="5">Fork-head domain-containing protein</fullName>
    </recommendedName>
</protein>
<evidence type="ECO:0000256" key="1">
    <source>
        <dbReference type="ARBA" id="ARBA00023125"/>
    </source>
</evidence>
<evidence type="ECO:0000256" key="3">
    <source>
        <dbReference type="PROSITE-ProRule" id="PRU00089"/>
    </source>
</evidence>
<dbReference type="PROSITE" id="PS50039">
    <property type="entry name" value="FORK_HEAD_3"/>
    <property type="match status" value="1"/>
</dbReference>
<dbReference type="PANTHER" id="PTHR11829">
    <property type="entry name" value="FORKHEAD BOX PROTEIN"/>
    <property type="match status" value="1"/>
</dbReference>
<dbReference type="EMBL" id="JACVVK020000101">
    <property type="protein sequence ID" value="KAK7492598.1"/>
    <property type="molecule type" value="Genomic_DNA"/>
</dbReference>
<feature type="DNA-binding region" description="Fork-head" evidence="3">
    <location>
        <begin position="39"/>
        <end position="131"/>
    </location>
</feature>
<name>A0ABD0KZX0_9CAEN</name>
<accession>A0ABD0KZX0</accession>
<dbReference type="InterPro" id="IPR030456">
    <property type="entry name" value="TF_fork_head_CS_2"/>
</dbReference>
<reference evidence="6 7" key="1">
    <citation type="journal article" date="2023" name="Sci. Data">
        <title>Genome assembly of the Korean intertidal mud-creeper Batillaria attramentaria.</title>
        <authorList>
            <person name="Patra A.K."/>
            <person name="Ho P.T."/>
            <person name="Jun S."/>
            <person name="Lee S.J."/>
            <person name="Kim Y."/>
            <person name="Won Y.J."/>
        </authorList>
    </citation>
    <scope>NUCLEOTIDE SEQUENCE [LARGE SCALE GENOMIC DNA]</scope>
    <source>
        <strain evidence="6">Wonlab-2016</strain>
    </source>
</reference>
<feature type="compositionally biased region" description="Low complexity" evidence="4">
    <location>
        <begin position="22"/>
        <end position="35"/>
    </location>
</feature>
<dbReference type="InterPro" id="IPR036388">
    <property type="entry name" value="WH-like_DNA-bd_sf"/>
</dbReference>
<feature type="compositionally biased region" description="Low complexity" evidence="4">
    <location>
        <begin position="260"/>
        <end position="270"/>
    </location>
</feature>
<dbReference type="FunFam" id="1.10.10.10:FF:000135">
    <property type="entry name" value="forkhead box protein G1"/>
    <property type="match status" value="1"/>
</dbReference>
<feature type="compositionally biased region" description="Polar residues" evidence="4">
    <location>
        <begin position="331"/>
        <end position="347"/>
    </location>
</feature>
<dbReference type="Pfam" id="PF00250">
    <property type="entry name" value="Forkhead"/>
    <property type="match status" value="1"/>
</dbReference>
<dbReference type="SMART" id="SM00339">
    <property type="entry name" value="FH"/>
    <property type="match status" value="1"/>
</dbReference>
<evidence type="ECO:0000313" key="7">
    <source>
        <dbReference type="Proteomes" id="UP001519460"/>
    </source>
</evidence>
<comment type="caution">
    <text evidence="6">The sequence shown here is derived from an EMBL/GenBank/DDBJ whole genome shotgun (WGS) entry which is preliminary data.</text>
</comment>
<evidence type="ECO:0000259" key="5">
    <source>
        <dbReference type="PROSITE" id="PS50039"/>
    </source>
</evidence>
<dbReference type="GO" id="GO:0006355">
    <property type="term" value="P:regulation of DNA-templated transcription"/>
    <property type="evidence" value="ECO:0007669"/>
    <property type="project" value="UniProtKB-ARBA"/>
</dbReference>
<keyword evidence="2 3" id="KW-0539">Nucleus</keyword>
<gene>
    <name evidence="6" type="ORF">BaRGS_00016077</name>
</gene>
<feature type="region of interest" description="Disordered" evidence="4">
    <location>
        <begin position="251"/>
        <end position="270"/>
    </location>
</feature>
<feature type="region of interest" description="Disordered" evidence="4">
    <location>
        <begin position="1"/>
        <end position="37"/>
    </location>
</feature>
<dbReference type="GO" id="GO:0003677">
    <property type="term" value="F:DNA binding"/>
    <property type="evidence" value="ECO:0007669"/>
    <property type="project" value="UniProtKB-UniRule"/>
</dbReference>
<dbReference type="PRINTS" id="PR00053">
    <property type="entry name" value="FORKHEAD"/>
</dbReference>
<proteinExistence type="predicted"/>
<dbReference type="InterPro" id="IPR001766">
    <property type="entry name" value="Fork_head_dom"/>
</dbReference>
<feature type="compositionally biased region" description="Polar residues" evidence="4">
    <location>
        <begin position="373"/>
        <end position="396"/>
    </location>
</feature>
<dbReference type="PROSITE" id="PS00658">
    <property type="entry name" value="FORK_HEAD_2"/>
    <property type="match status" value="1"/>
</dbReference>
<sequence length="582" mass="62615">MRSCSQEAISGSRDSDAGISESGPGSSGVQQSVTGRDGKPSHSYIALISMAILSSPERKMLLGDIYNYITSSFPYYNNKEKAWRNSIRHNLSLNECFVKTGRSDTGKGHFWTIHQNCIEDFARGDFRRRQARRRARRTPTSTPFPFCFSDGGLVNENPFNFGAYYSSSDFFTGRMSDIAPKFPPVEVDNSQYTTSAVGLGRSVIGSAFSPHVLPDAYPAYSGPMSLSPSKASLAPFPAFLSPLETHRPMAPSCLSDHSVHSQSSSVSTPTSASSAQQFVFPRDHGVPSWYQGLPPVSYQCTSPREEPVFCSTASSTPSPPRLDSTFRITGYPSSGTPDPPNVVTSHSAGPDTLKNLSGVTPGAMPGLTPPYSSPTGSSNTAGRTQAMSPDSGTPMSSPGEDTHTVSWLPTSSRAAAALGFDEPPRVPVYDPYVVNPMTASYRGYGPAAANMVQTCVRLVQVKETDVSSARLVQVKETDVSSARLVQVKETDVSSARLVQVKETDVSSVRLVQVKETDVSSVRLVQVKETDVSSARLVQVKETENVSSARLVQVKETDVSSARLVQVKETENACTKSVTAVSH</sequence>
<dbReference type="InterPro" id="IPR036390">
    <property type="entry name" value="WH_DNA-bd_sf"/>
</dbReference>
<keyword evidence="1 3" id="KW-0238">DNA-binding</keyword>
<keyword evidence="7" id="KW-1185">Reference proteome</keyword>
<dbReference type="CDD" id="cd20035">
    <property type="entry name" value="FH_FOXQ2-like"/>
    <property type="match status" value="1"/>
</dbReference>
<dbReference type="GO" id="GO:0005634">
    <property type="term" value="C:nucleus"/>
    <property type="evidence" value="ECO:0007669"/>
    <property type="project" value="UniProtKB-SubCell"/>
</dbReference>
<dbReference type="InterPro" id="IPR047519">
    <property type="entry name" value="FH_FOXQ2-like"/>
</dbReference>